<feature type="compositionally biased region" description="Basic and acidic residues" evidence="1">
    <location>
        <begin position="42"/>
        <end position="57"/>
    </location>
</feature>
<protein>
    <submittedName>
        <fullName evidence="2">Uncharacterized protein</fullName>
    </submittedName>
</protein>
<keyword evidence="3" id="KW-1185">Reference proteome</keyword>
<feature type="region of interest" description="Disordered" evidence="1">
    <location>
        <begin position="398"/>
        <end position="422"/>
    </location>
</feature>
<name>A0A2B4RLU0_STYPI</name>
<reference evidence="3" key="1">
    <citation type="journal article" date="2017" name="bioRxiv">
        <title>Comparative analysis of the genomes of Stylophora pistillata and Acropora digitifera provides evidence for extensive differences between species of corals.</title>
        <authorList>
            <person name="Voolstra C.R."/>
            <person name="Li Y."/>
            <person name="Liew Y.J."/>
            <person name="Baumgarten S."/>
            <person name="Zoccola D."/>
            <person name="Flot J.-F."/>
            <person name="Tambutte S."/>
            <person name="Allemand D."/>
            <person name="Aranda M."/>
        </authorList>
    </citation>
    <scope>NUCLEOTIDE SEQUENCE [LARGE SCALE GENOMIC DNA]</scope>
</reference>
<evidence type="ECO:0000256" key="1">
    <source>
        <dbReference type="SAM" id="MobiDB-lite"/>
    </source>
</evidence>
<accession>A0A2B4RLU0</accession>
<organism evidence="2 3">
    <name type="scientific">Stylophora pistillata</name>
    <name type="common">Smooth cauliflower coral</name>
    <dbReference type="NCBI Taxonomy" id="50429"/>
    <lineage>
        <taxon>Eukaryota</taxon>
        <taxon>Metazoa</taxon>
        <taxon>Cnidaria</taxon>
        <taxon>Anthozoa</taxon>
        <taxon>Hexacorallia</taxon>
        <taxon>Scleractinia</taxon>
        <taxon>Astrocoeniina</taxon>
        <taxon>Pocilloporidae</taxon>
        <taxon>Stylophora</taxon>
    </lineage>
</organism>
<sequence length="531" mass="59968">MSLTSVLPALSGVYTQKHKQKVLETASNASSSVRSKKSKQKHLAEAEKQKAEAEVKAAKEREEQSVRLYEVWSKIKQEEKNEHYQYLKERVAIQHELIKRQDSLFKKRQAHLEQKRWQLKEAKRLSKMAKSKEYTDFVRNVLAQDKKKALSLKSHVRVISSHEPVCAPQSARDTKSSYESAKTQSPGQSSPDSHEEAVLESSLFTDDFKGLLHDPVEVQLKKLLGADAEDFLHPTFREGAKKTLNPMGTQRKPSGIGARELWGILRSNSLSKLESQDDMIPGDVKNAYTAFLRECLHNNIPTVRRSFCKGEENVFEEDRVSESQLIQDIKFTRHRLELMFRVAHMNRDKTKLLVKTMDPEGPSEGTLSRPPRYDPQQILDMPMGTRIAPLPKLALTDAEGGRHSIQEAPSPRMESTHEPEKEKDVIVGGEKIVFLTEEMATCEGEFAKRHKAHGCSKEMAPLSKGPHREINVRGTLSAPPSSMGSREAKKSQGRLWEPLSLSALLEYNAPVPAPGSGEFLLGQTKTWKIQR</sequence>
<dbReference type="InterPro" id="IPR029241">
    <property type="entry name" value="TSGA13"/>
</dbReference>
<comment type="caution">
    <text evidence="2">The sequence shown here is derived from an EMBL/GenBank/DDBJ whole genome shotgun (WGS) entry which is preliminary data.</text>
</comment>
<dbReference type="EMBL" id="LSMT01000489">
    <property type="protein sequence ID" value="PFX17212.1"/>
    <property type="molecule type" value="Genomic_DNA"/>
</dbReference>
<gene>
    <name evidence="2" type="ORF">AWC38_SpisGene18477</name>
</gene>
<evidence type="ECO:0000313" key="3">
    <source>
        <dbReference type="Proteomes" id="UP000225706"/>
    </source>
</evidence>
<dbReference type="PANTHER" id="PTHR37352">
    <property type="entry name" value="TESTIS-SPECIFIC GENE 13 PROTEIN"/>
    <property type="match status" value="1"/>
</dbReference>
<dbReference type="STRING" id="50429.A0A2B4RLU0"/>
<feature type="region of interest" description="Disordered" evidence="1">
    <location>
        <begin position="25"/>
        <end position="57"/>
    </location>
</feature>
<feature type="compositionally biased region" description="Polar residues" evidence="1">
    <location>
        <begin position="177"/>
        <end position="191"/>
    </location>
</feature>
<dbReference type="PANTHER" id="PTHR37352:SF1">
    <property type="entry name" value="TESTIS-SPECIFIC GENE 13 PROTEIN"/>
    <property type="match status" value="1"/>
</dbReference>
<proteinExistence type="predicted"/>
<evidence type="ECO:0000313" key="2">
    <source>
        <dbReference type="EMBL" id="PFX17212.1"/>
    </source>
</evidence>
<dbReference type="AlphaFoldDB" id="A0A2B4RLU0"/>
<dbReference type="OrthoDB" id="9946729at2759"/>
<dbReference type="Proteomes" id="UP000225706">
    <property type="component" value="Unassembled WGS sequence"/>
</dbReference>
<feature type="region of interest" description="Disordered" evidence="1">
    <location>
        <begin position="163"/>
        <end position="196"/>
    </location>
</feature>